<organism evidence="4 5">
    <name type="scientific">Lujinxingia litoralis</name>
    <dbReference type="NCBI Taxonomy" id="2211119"/>
    <lineage>
        <taxon>Bacteria</taxon>
        <taxon>Deltaproteobacteria</taxon>
        <taxon>Bradymonadales</taxon>
        <taxon>Lujinxingiaceae</taxon>
        <taxon>Lujinxingia</taxon>
    </lineage>
</organism>
<protein>
    <submittedName>
        <fullName evidence="4">Ribose 5-phosphate isomerase B</fullName>
    </submittedName>
</protein>
<dbReference type="Pfam" id="PF00550">
    <property type="entry name" value="PP-binding"/>
    <property type="match status" value="1"/>
</dbReference>
<dbReference type="GO" id="GO:0016861">
    <property type="term" value="F:intramolecular oxidoreductase activity, interconverting aldoses and ketoses"/>
    <property type="evidence" value="ECO:0007669"/>
    <property type="project" value="UniProtKB-ARBA"/>
</dbReference>
<dbReference type="PANTHER" id="PTHR30345">
    <property type="entry name" value="RIBOSE-5-PHOSPHATE ISOMERASE B"/>
    <property type="match status" value="1"/>
</dbReference>
<dbReference type="PROSITE" id="PS50075">
    <property type="entry name" value="CARRIER"/>
    <property type="match status" value="1"/>
</dbReference>
<evidence type="ECO:0000259" key="3">
    <source>
        <dbReference type="PROSITE" id="PS50075"/>
    </source>
</evidence>
<dbReference type="AlphaFoldDB" id="A0A328CC22"/>
<dbReference type="PANTHER" id="PTHR30345:SF0">
    <property type="entry name" value="DNA DAMAGE-REPAIR_TOLERATION PROTEIN DRT102"/>
    <property type="match status" value="1"/>
</dbReference>
<dbReference type="SUPFAM" id="SSF47336">
    <property type="entry name" value="ACP-like"/>
    <property type="match status" value="1"/>
</dbReference>
<sequence>MSTQTRVIEVISEVFEIPLLEISPGDRFAEDLGVTSLDVVTLVWRVEEVFGLGELSEEALEAVETVADLIALIDSLRGEPGPSARVSDVAIASDHAGTELKAELNEWVGSHSHTVRDLGPSDGSPVDYPDFAERVARVVARGEARFGILICGSGVGMSIAANKVAGIRAVLVSNPVQARLARQHNDANVICLGARLSGSDMAKACVEAFLTTAFDPGDDGRHRRRVARITELETGDDSDS</sequence>
<dbReference type="EMBL" id="QHKO01000001">
    <property type="protein sequence ID" value="RAL24691.1"/>
    <property type="molecule type" value="Genomic_DNA"/>
</dbReference>
<evidence type="ECO:0000256" key="1">
    <source>
        <dbReference type="ARBA" id="ARBA00008754"/>
    </source>
</evidence>
<dbReference type="InterPro" id="IPR003500">
    <property type="entry name" value="RpiB_LacA_LacB"/>
</dbReference>
<comment type="caution">
    <text evidence="4">The sequence shown here is derived from an EMBL/GenBank/DDBJ whole genome shotgun (WGS) entry which is preliminary data.</text>
</comment>
<accession>A0A328CC22</accession>
<keyword evidence="2 4" id="KW-0413">Isomerase</keyword>
<dbReference type="InterPro" id="IPR004785">
    <property type="entry name" value="RpiB"/>
</dbReference>
<dbReference type="OrthoDB" id="1778624at2"/>
<dbReference type="GO" id="GO:0005975">
    <property type="term" value="P:carbohydrate metabolic process"/>
    <property type="evidence" value="ECO:0007669"/>
    <property type="project" value="InterPro"/>
</dbReference>
<dbReference type="SUPFAM" id="SSF89623">
    <property type="entry name" value="Ribose/Galactose isomerase RpiB/AlsB"/>
    <property type="match status" value="1"/>
</dbReference>
<dbReference type="Proteomes" id="UP000249169">
    <property type="component" value="Unassembled WGS sequence"/>
</dbReference>
<evidence type="ECO:0000313" key="5">
    <source>
        <dbReference type="Proteomes" id="UP000249169"/>
    </source>
</evidence>
<dbReference type="InterPro" id="IPR036569">
    <property type="entry name" value="RpiB_LacA_LacB_sf"/>
</dbReference>
<reference evidence="4 5" key="1">
    <citation type="submission" date="2018-05" db="EMBL/GenBank/DDBJ databases">
        <title>Lujinxingia marina gen. nov. sp. nov., a new facultative anaerobic member of the class Deltaproteobacteria, and proposal of Lujinxingaceae fam. nov.</title>
        <authorList>
            <person name="Li C.-M."/>
        </authorList>
    </citation>
    <scope>NUCLEOTIDE SEQUENCE [LARGE SCALE GENOMIC DNA]</scope>
    <source>
        <strain evidence="4 5">B210</strain>
    </source>
</reference>
<feature type="domain" description="Carrier" evidence="3">
    <location>
        <begin position="1"/>
        <end position="77"/>
    </location>
</feature>
<dbReference type="InterPro" id="IPR036736">
    <property type="entry name" value="ACP-like_sf"/>
</dbReference>
<dbReference type="InterPro" id="IPR009081">
    <property type="entry name" value="PP-bd_ACP"/>
</dbReference>
<dbReference type="NCBIfam" id="TIGR00689">
    <property type="entry name" value="rpiB_lacA_lacB"/>
    <property type="match status" value="1"/>
</dbReference>
<dbReference type="Gene3D" id="1.10.1200.10">
    <property type="entry name" value="ACP-like"/>
    <property type="match status" value="1"/>
</dbReference>
<dbReference type="Gene3D" id="3.40.1400.10">
    <property type="entry name" value="Sugar-phosphate isomerase, RpiB/LacA/LacB"/>
    <property type="match status" value="1"/>
</dbReference>
<name>A0A328CC22_9DELT</name>
<dbReference type="NCBIfam" id="TIGR01120">
    <property type="entry name" value="rpiB"/>
    <property type="match status" value="1"/>
</dbReference>
<dbReference type="Pfam" id="PF02502">
    <property type="entry name" value="LacAB_rpiB"/>
    <property type="match status" value="1"/>
</dbReference>
<keyword evidence="5" id="KW-1185">Reference proteome</keyword>
<dbReference type="NCBIfam" id="NF004051">
    <property type="entry name" value="PRK05571.1"/>
    <property type="match status" value="1"/>
</dbReference>
<proteinExistence type="inferred from homology"/>
<evidence type="ECO:0000256" key="2">
    <source>
        <dbReference type="ARBA" id="ARBA00023235"/>
    </source>
</evidence>
<comment type="similarity">
    <text evidence="1">Belongs to the LacAB/RpiB family.</text>
</comment>
<gene>
    <name evidence="4" type="primary">rpiB</name>
    <name evidence="4" type="ORF">DL240_00330</name>
</gene>
<evidence type="ECO:0000313" key="4">
    <source>
        <dbReference type="EMBL" id="RAL24691.1"/>
    </source>
</evidence>